<proteinExistence type="inferred from homology"/>
<dbReference type="GO" id="GO:0036222">
    <property type="term" value="F:XTP diphosphatase activity"/>
    <property type="evidence" value="ECO:0007669"/>
    <property type="project" value="UniProtKB-UniRule"/>
</dbReference>
<feature type="binding site" evidence="10">
    <location>
        <begin position="8"/>
        <end position="13"/>
    </location>
    <ligand>
        <name>substrate</name>
    </ligand>
</feature>
<evidence type="ECO:0000256" key="5">
    <source>
        <dbReference type="ARBA" id="ARBA00022801"/>
    </source>
</evidence>
<evidence type="ECO:0000256" key="2">
    <source>
        <dbReference type="ARBA" id="ARBA00011738"/>
    </source>
</evidence>
<dbReference type="Gene3D" id="3.90.950.10">
    <property type="match status" value="1"/>
</dbReference>
<dbReference type="PANTHER" id="PTHR11067:SF9">
    <property type="entry name" value="INOSINE TRIPHOSPHATE PYROPHOSPHATASE"/>
    <property type="match status" value="1"/>
</dbReference>
<evidence type="ECO:0000256" key="10">
    <source>
        <dbReference type="HAMAP-Rule" id="MF_01405"/>
    </source>
</evidence>
<comment type="cofactor">
    <cofactor evidence="10">
        <name>Mg(2+)</name>
        <dbReference type="ChEBI" id="CHEBI:18420"/>
    </cofactor>
    <text evidence="10">Binds 1 Mg(2+) ion per subunit.</text>
</comment>
<keyword evidence="3 10" id="KW-0479">Metal-binding</keyword>
<comment type="caution">
    <text evidence="10">Lacks conserved residue(s) required for the propagation of feature annotation.</text>
</comment>
<evidence type="ECO:0000313" key="12">
    <source>
        <dbReference type="EMBL" id="AYO29848.1"/>
    </source>
</evidence>
<keyword evidence="4 10" id="KW-0547">Nucleotide-binding</keyword>
<name>A0A3G2R3Z7_9FIRM</name>
<feature type="binding site" evidence="10">
    <location>
        <position position="70"/>
    </location>
    <ligand>
        <name>substrate</name>
    </ligand>
</feature>
<dbReference type="KEGG" id="bacg:D2962_03785"/>
<dbReference type="GO" id="GO:0017111">
    <property type="term" value="F:ribonucleoside triphosphate phosphatase activity"/>
    <property type="evidence" value="ECO:0007669"/>
    <property type="project" value="InterPro"/>
</dbReference>
<keyword evidence="5 10" id="KW-0378">Hydrolase</keyword>
<dbReference type="GO" id="GO:0005829">
    <property type="term" value="C:cytosol"/>
    <property type="evidence" value="ECO:0007669"/>
    <property type="project" value="TreeGrafter"/>
</dbReference>
<dbReference type="GO" id="GO:0009146">
    <property type="term" value="P:purine nucleoside triphosphate catabolic process"/>
    <property type="evidence" value="ECO:0007669"/>
    <property type="project" value="UniProtKB-UniRule"/>
</dbReference>
<comment type="function">
    <text evidence="10">Pyrophosphatase that catalyzes the hydrolysis of nucleoside triphosphates to their monophosphate derivatives, with a high preference for the non-canonical purine nucleotides XTP (xanthosine triphosphate), dITP (deoxyinosine triphosphate) and ITP. Seems to function as a house-cleaning enzyme that removes non-canonical purine nucleotides from the nucleotide pool, thus preventing their incorporation into DNA/RNA and avoiding chromosomal lesions.</text>
</comment>
<dbReference type="EC" id="3.6.1.66" evidence="10"/>
<feature type="active site" description="Proton acceptor" evidence="10">
    <location>
        <position position="69"/>
    </location>
</feature>
<comment type="similarity">
    <text evidence="1 10 11">Belongs to the HAM1 NTPase family.</text>
</comment>
<keyword evidence="7 10" id="KW-0546">Nucleotide metabolism</keyword>
<organism evidence="12 13">
    <name type="scientific">Biomaibacter acetigenes</name>
    <dbReference type="NCBI Taxonomy" id="2316383"/>
    <lineage>
        <taxon>Bacteria</taxon>
        <taxon>Bacillati</taxon>
        <taxon>Bacillota</taxon>
        <taxon>Clostridia</taxon>
        <taxon>Thermosediminibacterales</taxon>
        <taxon>Tepidanaerobacteraceae</taxon>
        <taxon>Biomaibacter</taxon>
    </lineage>
</organism>
<comment type="catalytic activity">
    <reaction evidence="8 10">
        <text>dITP + H2O = dIMP + diphosphate + H(+)</text>
        <dbReference type="Rhea" id="RHEA:28342"/>
        <dbReference type="ChEBI" id="CHEBI:15377"/>
        <dbReference type="ChEBI" id="CHEBI:15378"/>
        <dbReference type="ChEBI" id="CHEBI:33019"/>
        <dbReference type="ChEBI" id="CHEBI:61194"/>
        <dbReference type="ChEBI" id="CHEBI:61382"/>
        <dbReference type="EC" id="3.6.1.66"/>
    </reaction>
</comment>
<dbReference type="Proteomes" id="UP000280960">
    <property type="component" value="Chromosome"/>
</dbReference>
<evidence type="ECO:0000256" key="11">
    <source>
        <dbReference type="RuleBase" id="RU003781"/>
    </source>
</evidence>
<dbReference type="RefSeq" id="WP_122014193.1">
    <property type="nucleotide sequence ID" value="NZ_CP033169.1"/>
</dbReference>
<dbReference type="InterPro" id="IPR029001">
    <property type="entry name" value="ITPase-like_fam"/>
</dbReference>
<dbReference type="InterPro" id="IPR020922">
    <property type="entry name" value="dITP/XTP_pyrophosphatase"/>
</dbReference>
<evidence type="ECO:0000256" key="8">
    <source>
        <dbReference type="ARBA" id="ARBA00051875"/>
    </source>
</evidence>
<evidence type="ECO:0000256" key="6">
    <source>
        <dbReference type="ARBA" id="ARBA00022842"/>
    </source>
</evidence>
<comment type="catalytic activity">
    <reaction evidence="9 10">
        <text>XTP + H2O = XMP + diphosphate + H(+)</text>
        <dbReference type="Rhea" id="RHEA:28610"/>
        <dbReference type="ChEBI" id="CHEBI:15377"/>
        <dbReference type="ChEBI" id="CHEBI:15378"/>
        <dbReference type="ChEBI" id="CHEBI:33019"/>
        <dbReference type="ChEBI" id="CHEBI:57464"/>
        <dbReference type="ChEBI" id="CHEBI:61314"/>
        <dbReference type="EC" id="3.6.1.66"/>
    </reaction>
</comment>
<accession>A0A3G2R3Z7</accession>
<dbReference type="NCBIfam" id="TIGR00042">
    <property type="entry name" value="RdgB/HAM1 family non-canonical purine NTP pyrophosphatase"/>
    <property type="match status" value="1"/>
</dbReference>
<evidence type="ECO:0000256" key="7">
    <source>
        <dbReference type="ARBA" id="ARBA00023080"/>
    </source>
</evidence>
<comment type="subunit">
    <text evidence="2 10">Homodimer.</text>
</comment>
<evidence type="ECO:0000256" key="3">
    <source>
        <dbReference type="ARBA" id="ARBA00022723"/>
    </source>
</evidence>
<dbReference type="CDD" id="cd00515">
    <property type="entry name" value="HAM1"/>
    <property type="match status" value="1"/>
</dbReference>
<dbReference type="AlphaFoldDB" id="A0A3G2R3Z7"/>
<dbReference type="GO" id="GO:0009117">
    <property type="term" value="P:nucleotide metabolic process"/>
    <property type="evidence" value="ECO:0007669"/>
    <property type="project" value="UniProtKB-KW"/>
</dbReference>
<evidence type="ECO:0000256" key="1">
    <source>
        <dbReference type="ARBA" id="ARBA00008023"/>
    </source>
</evidence>
<keyword evidence="6 10" id="KW-0460">Magnesium</keyword>
<dbReference type="InterPro" id="IPR002637">
    <property type="entry name" value="RdgB/HAM1"/>
</dbReference>
<gene>
    <name evidence="12" type="ORF">D2962_03785</name>
</gene>
<sequence length="195" mass="21752">MNTLVIATKNAGKLSEFKQMLGELPYRILSLTDFPYIEIHEDGKSFDENALIKAKTVATHTGFVALGDDSGLEVEALGGRPGIYTARYAGEDASDKDNIKKLLSEMKDVPWERRQARFVCSLALVFPEGRIFIEHGFCEGIIATKPRGKHGFGYDPIFYLPGYDKTMAELPDQEKNKISHRAMAAQKIKMHLIGT</sequence>
<dbReference type="GO" id="GO:0000166">
    <property type="term" value="F:nucleotide binding"/>
    <property type="evidence" value="ECO:0007669"/>
    <property type="project" value="UniProtKB-KW"/>
</dbReference>
<feature type="binding site" evidence="10">
    <location>
        <position position="175"/>
    </location>
    <ligand>
        <name>substrate</name>
    </ligand>
</feature>
<dbReference type="HAMAP" id="MF_01405">
    <property type="entry name" value="Non_canon_purine_NTPase"/>
    <property type="match status" value="1"/>
</dbReference>
<evidence type="ECO:0000256" key="9">
    <source>
        <dbReference type="ARBA" id="ARBA00052017"/>
    </source>
</evidence>
<dbReference type="FunFam" id="3.90.950.10:FF:000001">
    <property type="entry name" value="dITP/XTP pyrophosphatase"/>
    <property type="match status" value="1"/>
</dbReference>
<dbReference type="GO" id="GO:0035870">
    <property type="term" value="F:dITP diphosphatase activity"/>
    <property type="evidence" value="ECO:0007669"/>
    <property type="project" value="UniProtKB-UniRule"/>
</dbReference>
<dbReference type="PANTHER" id="PTHR11067">
    <property type="entry name" value="INOSINE TRIPHOSPHATE PYROPHOSPHATASE/HAM1 PROTEIN"/>
    <property type="match status" value="1"/>
</dbReference>
<reference evidence="12 13" key="1">
    <citation type="submission" date="2018-10" db="EMBL/GenBank/DDBJ databases">
        <authorList>
            <person name="Zhang X."/>
        </authorList>
    </citation>
    <scope>NUCLEOTIDE SEQUENCE [LARGE SCALE GENOMIC DNA]</scope>
    <source>
        <strain evidence="12 13">SK-G1</strain>
    </source>
</reference>
<dbReference type="NCBIfam" id="NF011397">
    <property type="entry name" value="PRK14822.1"/>
    <property type="match status" value="1"/>
</dbReference>
<comment type="catalytic activity">
    <reaction evidence="10">
        <text>ITP + H2O = IMP + diphosphate + H(+)</text>
        <dbReference type="Rhea" id="RHEA:29399"/>
        <dbReference type="ChEBI" id="CHEBI:15377"/>
        <dbReference type="ChEBI" id="CHEBI:15378"/>
        <dbReference type="ChEBI" id="CHEBI:33019"/>
        <dbReference type="ChEBI" id="CHEBI:58053"/>
        <dbReference type="ChEBI" id="CHEBI:61402"/>
        <dbReference type="EC" id="3.6.1.66"/>
    </reaction>
</comment>
<dbReference type="GO" id="GO:0036220">
    <property type="term" value="F:ITP diphosphatase activity"/>
    <property type="evidence" value="ECO:0007669"/>
    <property type="project" value="UniProtKB-UniRule"/>
</dbReference>
<dbReference type="Pfam" id="PF01725">
    <property type="entry name" value="Ham1p_like"/>
    <property type="match status" value="1"/>
</dbReference>
<evidence type="ECO:0000256" key="4">
    <source>
        <dbReference type="ARBA" id="ARBA00022741"/>
    </source>
</evidence>
<dbReference type="GO" id="GO:0046872">
    <property type="term" value="F:metal ion binding"/>
    <property type="evidence" value="ECO:0007669"/>
    <property type="project" value="UniProtKB-KW"/>
</dbReference>
<keyword evidence="13" id="KW-1185">Reference proteome</keyword>
<evidence type="ECO:0000313" key="13">
    <source>
        <dbReference type="Proteomes" id="UP000280960"/>
    </source>
</evidence>
<dbReference type="SUPFAM" id="SSF52972">
    <property type="entry name" value="ITPase-like"/>
    <property type="match status" value="1"/>
</dbReference>
<feature type="binding site" evidence="10">
    <location>
        <begin position="180"/>
        <end position="181"/>
    </location>
    <ligand>
        <name>substrate</name>
    </ligand>
</feature>
<feature type="binding site" evidence="10">
    <location>
        <position position="69"/>
    </location>
    <ligand>
        <name>Mg(2+)</name>
        <dbReference type="ChEBI" id="CHEBI:18420"/>
    </ligand>
</feature>
<dbReference type="EMBL" id="CP033169">
    <property type="protein sequence ID" value="AYO29848.1"/>
    <property type="molecule type" value="Genomic_DNA"/>
</dbReference>
<feature type="binding site" evidence="10">
    <location>
        <begin position="152"/>
        <end position="155"/>
    </location>
    <ligand>
        <name>substrate</name>
    </ligand>
</feature>
<protein>
    <recommendedName>
        <fullName evidence="10">dITP/XTP pyrophosphatase</fullName>
        <ecNumber evidence="10">3.6.1.66</ecNumber>
    </recommendedName>
    <alternativeName>
        <fullName evidence="10">Non-canonical purine NTP pyrophosphatase</fullName>
    </alternativeName>
    <alternativeName>
        <fullName evidence="10">Non-standard purine NTP pyrophosphatase</fullName>
    </alternativeName>
    <alternativeName>
        <fullName evidence="10">Nucleoside-triphosphate diphosphatase</fullName>
    </alternativeName>
    <alternativeName>
        <fullName evidence="10">Nucleoside-triphosphate pyrophosphatase</fullName>
        <shortName evidence="10">NTPase</shortName>
    </alternativeName>
</protein>